<evidence type="ECO:0000313" key="2">
    <source>
        <dbReference type="EMBL" id="CAE0648878.1"/>
    </source>
</evidence>
<gene>
    <name evidence="2" type="ORF">LGLO00237_LOCUS3310</name>
</gene>
<dbReference type="AlphaFoldDB" id="A0A7S4DGV9"/>
<feature type="chain" id="PRO_5030557006" evidence="1">
    <location>
        <begin position="23"/>
        <end position="384"/>
    </location>
</feature>
<keyword evidence="1" id="KW-0732">Signal</keyword>
<dbReference type="EMBL" id="HBIV01004698">
    <property type="protein sequence ID" value="CAE0648878.1"/>
    <property type="molecule type" value="Transcribed_RNA"/>
</dbReference>
<evidence type="ECO:0000256" key="1">
    <source>
        <dbReference type="SAM" id="SignalP"/>
    </source>
</evidence>
<proteinExistence type="predicted"/>
<feature type="signal peptide" evidence="1">
    <location>
        <begin position="1"/>
        <end position="22"/>
    </location>
</feature>
<protein>
    <submittedName>
        <fullName evidence="2">Uncharacterized protein</fullName>
    </submittedName>
</protein>
<organism evidence="2">
    <name type="scientific">Lotharella globosa</name>
    <dbReference type="NCBI Taxonomy" id="91324"/>
    <lineage>
        <taxon>Eukaryota</taxon>
        <taxon>Sar</taxon>
        <taxon>Rhizaria</taxon>
        <taxon>Cercozoa</taxon>
        <taxon>Chlorarachniophyceae</taxon>
        <taxon>Lotharella</taxon>
    </lineage>
</organism>
<sequence>MHNLLSLLSAALLLVNFRAVVADEGHGGEPGHEHGHDGDHAFEWAASFDLMANQPYVWQAQKTGCPVENQSYADPSMMFVMVPLDNSTAEGLEAAEETAEELFEGDLIVVSPGFQSIMPGVGIQLTFDDEVSTSMFPFNVTKSGAYGIFLEHDPSEFEFDEHYLVSDGEDVEAVALLFEEEDGHSHGHTTECVELTDRPDCSCLTADMGEMNCENTTKVEEAYQYLVSNKCNEGCNCYDEGCAMNFYFLDMHHKGCDEDALPLEVEEGFHDFEGSCQRCYQQPYMNPALDACDPIDCKDRDSIEANITYLSTPLNDCITTGCAAGDCQEAWRTMIAYHDSCCDSDLPETIEETFHDFEISCVSGCNVESPEGYEVDCTAPKNMM</sequence>
<reference evidence="2" key="1">
    <citation type="submission" date="2021-01" db="EMBL/GenBank/DDBJ databases">
        <authorList>
            <person name="Corre E."/>
            <person name="Pelletier E."/>
            <person name="Niang G."/>
            <person name="Scheremetjew M."/>
            <person name="Finn R."/>
            <person name="Kale V."/>
            <person name="Holt S."/>
            <person name="Cochrane G."/>
            <person name="Meng A."/>
            <person name="Brown T."/>
            <person name="Cohen L."/>
        </authorList>
    </citation>
    <scope>NUCLEOTIDE SEQUENCE</scope>
    <source>
        <strain evidence="2">CCCM811</strain>
    </source>
</reference>
<accession>A0A7S4DGV9</accession>
<name>A0A7S4DGV9_9EUKA</name>